<reference evidence="1" key="2">
    <citation type="journal article" date="2015" name="Fish Shellfish Immunol.">
        <title>Early steps in the European eel (Anguilla anguilla)-Vibrio vulnificus interaction in the gills: Role of the RtxA13 toxin.</title>
        <authorList>
            <person name="Callol A."/>
            <person name="Pajuelo D."/>
            <person name="Ebbesson L."/>
            <person name="Teles M."/>
            <person name="MacKenzie S."/>
            <person name="Amaro C."/>
        </authorList>
    </citation>
    <scope>NUCLEOTIDE SEQUENCE</scope>
</reference>
<evidence type="ECO:0000313" key="1">
    <source>
        <dbReference type="EMBL" id="JAH81386.1"/>
    </source>
</evidence>
<accession>A0A0E9VTQ5</accession>
<name>A0A0E9VTQ5_ANGAN</name>
<sequence>MNSSIEYNDFGTMCTKNRPYKRWKEIELRH</sequence>
<dbReference type="EMBL" id="GBXM01027191">
    <property type="protein sequence ID" value="JAH81386.1"/>
    <property type="molecule type" value="Transcribed_RNA"/>
</dbReference>
<proteinExistence type="predicted"/>
<dbReference type="AlphaFoldDB" id="A0A0E9VTQ5"/>
<protein>
    <submittedName>
        <fullName evidence="1">Uncharacterized protein</fullName>
    </submittedName>
</protein>
<organism evidence="1">
    <name type="scientific">Anguilla anguilla</name>
    <name type="common">European freshwater eel</name>
    <name type="synonym">Muraena anguilla</name>
    <dbReference type="NCBI Taxonomy" id="7936"/>
    <lineage>
        <taxon>Eukaryota</taxon>
        <taxon>Metazoa</taxon>
        <taxon>Chordata</taxon>
        <taxon>Craniata</taxon>
        <taxon>Vertebrata</taxon>
        <taxon>Euteleostomi</taxon>
        <taxon>Actinopterygii</taxon>
        <taxon>Neopterygii</taxon>
        <taxon>Teleostei</taxon>
        <taxon>Anguilliformes</taxon>
        <taxon>Anguillidae</taxon>
        <taxon>Anguilla</taxon>
    </lineage>
</organism>
<reference evidence="1" key="1">
    <citation type="submission" date="2014-11" db="EMBL/GenBank/DDBJ databases">
        <authorList>
            <person name="Amaro Gonzalez C."/>
        </authorList>
    </citation>
    <scope>NUCLEOTIDE SEQUENCE</scope>
</reference>